<keyword evidence="1" id="KW-1133">Transmembrane helix</keyword>
<organism evidence="3 4">
    <name type="scientific">Nocardioides alpinus</name>
    <dbReference type="NCBI Taxonomy" id="748909"/>
    <lineage>
        <taxon>Bacteria</taxon>
        <taxon>Bacillati</taxon>
        <taxon>Actinomycetota</taxon>
        <taxon>Actinomycetes</taxon>
        <taxon>Propionibacteriales</taxon>
        <taxon>Nocardioidaceae</taxon>
        <taxon>Nocardioides</taxon>
    </lineage>
</organism>
<protein>
    <submittedName>
        <fullName evidence="3">Uncharacterized protein</fullName>
    </submittedName>
</protein>
<feature type="transmembrane region" description="Helical" evidence="1">
    <location>
        <begin position="12"/>
        <end position="32"/>
    </location>
</feature>
<evidence type="ECO:0000313" key="5">
    <source>
        <dbReference type="Proteomes" id="UP000233565"/>
    </source>
</evidence>
<keyword evidence="1" id="KW-0812">Transmembrane</keyword>
<reference evidence="2 5" key="2">
    <citation type="submission" date="2017-12" db="EMBL/GenBank/DDBJ databases">
        <title>Pharmacopeia of the Arctic Ocean.</title>
        <authorList>
            <person name="Collins E."/>
            <person name="Ducluzeau A.-L."/>
        </authorList>
    </citation>
    <scope>NUCLEOTIDE SEQUENCE [LARGE SCALE GENOMIC DNA]</scope>
    <source>
        <strain evidence="2 5">DSM 23325</strain>
    </source>
</reference>
<reference evidence="3" key="1">
    <citation type="submission" date="2016-10" db="EMBL/GenBank/DDBJ databases">
        <authorList>
            <person name="de Groot N.N."/>
        </authorList>
    </citation>
    <scope>NUCLEOTIDE SEQUENCE [LARGE SCALE GENOMIC DNA]</scope>
    <source>
        <strain evidence="3">CGMCC 1.10697</strain>
    </source>
</reference>
<evidence type="ECO:0000313" key="2">
    <source>
        <dbReference type="EMBL" id="PKH37456.1"/>
    </source>
</evidence>
<evidence type="ECO:0000313" key="4">
    <source>
        <dbReference type="Proteomes" id="UP000199113"/>
    </source>
</evidence>
<evidence type="ECO:0000313" key="3">
    <source>
        <dbReference type="EMBL" id="SFA79427.1"/>
    </source>
</evidence>
<dbReference type="OrthoDB" id="5179260at2"/>
<gene>
    <name evidence="2" type="ORF">CXG46_18580</name>
    <name evidence="3" type="ORF">SAMN05192575_101435</name>
</gene>
<dbReference type="Proteomes" id="UP000233565">
    <property type="component" value="Unassembled WGS sequence"/>
</dbReference>
<dbReference type="RefSeq" id="WP_091193631.1">
    <property type="nucleotide sequence ID" value="NZ_FOKC01000001.1"/>
</dbReference>
<dbReference type="EMBL" id="FOKC01000001">
    <property type="protein sequence ID" value="SFA79427.1"/>
    <property type="molecule type" value="Genomic_DNA"/>
</dbReference>
<keyword evidence="5" id="KW-1185">Reference proteome</keyword>
<dbReference type="AlphaFoldDB" id="A0A1I0VTR8"/>
<name>A0A1I0VTR8_9ACTN</name>
<dbReference type="Proteomes" id="UP000199113">
    <property type="component" value="Unassembled WGS sequence"/>
</dbReference>
<dbReference type="STRING" id="748909.SAMN05192575_101435"/>
<evidence type="ECO:0000256" key="1">
    <source>
        <dbReference type="SAM" id="Phobius"/>
    </source>
</evidence>
<sequence length="223" mass="23573">MTLSDLLAAAWRFKVIVAVGMVFTAAAGFLAIQDRTVFWTRAEVVFLVPQNEFHPDRLAASESVIITAGAVAKSVLGPDPVPKYASPGATLVGAGVREGWSIGLPDSGGQWGTNFDSQVLAIEAVGPTREWVLDTVEELREEVRQSLQALQDDAGVSLDNRISLKASPAQPVIYGVGGSRPRALLMTMLLGGGLTLALVSVLEVRRTRRESDPVPELVGAAAG</sequence>
<accession>A0A1I0VTR8</accession>
<feature type="transmembrane region" description="Helical" evidence="1">
    <location>
        <begin position="183"/>
        <end position="202"/>
    </location>
</feature>
<dbReference type="EMBL" id="PJBV01000035">
    <property type="protein sequence ID" value="PKH37456.1"/>
    <property type="molecule type" value="Genomic_DNA"/>
</dbReference>
<proteinExistence type="predicted"/>
<keyword evidence="1" id="KW-0472">Membrane</keyword>